<dbReference type="PROSITE" id="PS50801">
    <property type="entry name" value="STAS"/>
    <property type="match status" value="1"/>
</dbReference>
<dbReference type="Proteomes" id="UP000233766">
    <property type="component" value="Unassembled WGS sequence"/>
</dbReference>
<evidence type="ECO:0000259" key="1">
    <source>
        <dbReference type="PROSITE" id="PS50801"/>
    </source>
</evidence>
<keyword evidence="3" id="KW-1185">Reference proteome</keyword>
<organism evidence="2 3">
    <name type="scientific">Nocardia fluminea</name>
    <dbReference type="NCBI Taxonomy" id="134984"/>
    <lineage>
        <taxon>Bacteria</taxon>
        <taxon>Bacillati</taxon>
        <taxon>Actinomycetota</taxon>
        <taxon>Actinomycetes</taxon>
        <taxon>Mycobacteriales</taxon>
        <taxon>Nocardiaceae</taxon>
        <taxon>Nocardia</taxon>
    </lineage>
</organism>
<evidence type="ECO:0000313" key="3">
    <source>
        <dbReference type="Proteomes" id="UP000233766"/>
    </source>
</evidence>
<comment type="caution">
    <text evidence="2">The sequence shown here is derived from an EMBL/GenBank/DDBJ whole genome shotgun (WGS) entry which is preliminary data.</text>
</comment>
<dbReference type="AlphaFoldDB" id="A0A2N3WY86"/>
<evidence type="ECO:0000313" key="2">
    <source>
        <dbReference type="EMBL" id="PKV98824.1"/>
    </source>
</evidence>
<reference evidence="2 3" key="1">
    <citation type="submission" date="2017-12" db="EMBL/GenBank/DDBJ databases">
        <title>Sequencing the genomes of 1000 Actinobacteria strains.</title>
        <authorList>
            <person name="Klenk H.-P."/>
        </authorList>
    </citation>
    <scope>NUCLEOTIDE SEQUENCE [LARGE SCALE GENOMIC DNA]</scope>
    <source>
        <strain evidence="2 3">DSM 44489</strain>
    </source>
</reference>
<dbReference type="RefSeq" id="WP_101463223.1">
    <property type="nucleotide sequence ID" value="NZ_PJMW01000001.1"/>
</dbReference>
<accession>A0A2N3WY86</accession>
<sequence>MSVVTDRRHSSRLRWYRGCSRDAAAELAVRDPGRSGCWVLHGGIELDAARMPRFRSLLDRSLRSGARVVVVDLRDTEFLSLRVAAMLRDAKVEAWAQRVDVRLLTGTREVERALDLVGVRPLFRYYLSIDEAARPEPEH</sequence>
<dbReference type="InterPro" id="IPR002645">
    <property type="entry name" value="STAS_dom"/>
</dbReference>
<name>A0A2N3WY86_9NOCA</name>
<dbReference type="Gene3D" id="3.30.750.24">
    <property type="entry name" value="STAS domain"/>
    <property type="match status" value="1"/>
</dbReference>
<dbReference type="CDD" id="cd07043">
    <property type="entry name" value="STAS_anti-anti-sigma_factors"/>
    <property type="match status" value="1"/>
</dbReference>
<dbReference type="InterPro" id="IPR036513">
    <property type="entry name" value="STAS_dom_sf"/>
</dbReference>
<dbReference type="EMBL" id="PJMW01000001">
    <property type="protein sequence ID" value="PKV98824.1"/>
    <property type="molecule type" value="Genomic_DNA"/>
</dbReference>
<gene>
    <name evidence="2" type="ORF">ATK86_0852</name>
</gene>
<dbReference type="Pfam" id="PF01740">
    <property type="entry name" value="STAS"/>
    <property type="match status" value="1"/>
</dbReference>
<proteinExistence type="predicted"/>
<feature type="domain" description="STAS" evidence="1">
    <location>
        <begin position="45"/>
        <end position="136"/>
    </location>
</feature>
<protein>
    <submittedName>
        <fullName evidence="2">Anti-anti-sigma factor</fullName>
    </submittedName>
</protein>
<dbReference type="OrthoDB" id="4571483at2"/>
<dbReference type="SUPFAM" id="SSF52091">
    <property type="entry name" value="SpoIIaa-like"/>
    <property type="match status" value="1"/>
</dbReference>